<evidence type="ECO:0000256" key="1">
    <source>
        <dbReference type="SAM" id="MobiDB-lite"/>
    </source>
</evidence>
<feature type="domain" description="PilZ" evidence="2">
    <location>
        <begin position="122"/>
        <end position="229"/>
    </location>
</feature>
<dbReference type="OrthoDB" id="5431167at2"/>
<accession>A0A550JGP2</accession>
<keyword evidence="4" id="KW-1185">Reference proteome</keyword>
<gene>
    <name evidence="3" type="ORF">FL622_07345</name>
</gene>
<evidence type="ECO:0000313" key="4">
    <source>
        <dbReference type="Proteomes" id="UP000317155"/>
    </source>
</evidence>
<dbReference type="InterPro" id="IPR009875">
    <property type="entry name" value="PilZ_domain"/>
</dbReference>
<reference evidence="3 4" key="1">
    <citation type="submission" date="2019-07" db="EMBL/GenBank/DDBJ databases">
        <title>Insights of Desulfuromonas acetexigens electromicrobiology.</title>
        <authorList>
            <person name="Katuri K."/>
            <person name="Sapireddy V."/>
            <person name="Shaw D.R."/>
            <person name="Saikaly P."/>
        </authorList>
    </citation>
    <scope>NUCLEOTIDE SEQUENCE [LARGE SCALE GENOMIC DNA]</scope>
    <source>
        <strain evidence="3 4">2873</strain>
    </source>
</reference>
<name>A0A550JGP2_9BACT</name>
<proteinExistence type="predicted"/>
<comment type="caution">
    <text evidence="3">The sequence shown here is derived from an EMBL/GenBank/DDBJ whole genome shotgun (WGS) entry which is preliminary data.</text>
</comment>
<dbReference type="Pfam" id="PF07238">
    <property type="entry name" value="PilZ"/>
    <property type="match status" value="1"/>
</dbReference>
<dbReference type="GO" id="GO:0035438">
    <property type="term" value="F:cyclic-di-GMP binding"/>
    <property type="evidence" value="ECO:0007669"/>
    <property type="project" value="InterPro"/>
</dbReference>
<evidence type="ECO:0000259" key="2">
    <source>
        <dbReference type="Pfam" id="PF07238"/>
    </source>
</evidence>
<protein>
    <submittedName>
        <fullName evidence="3">PilZ domain-containing protein</fullName>
    </submittedName>
</protein>
<sequence>MGCATSLNPYTKGETVQPGKGRTMRVDELLAHMGALPMVKVVLPTPTGSVFLEGKVGKVDEAEFALELFPHQLTLAELAPGVEAVLSCDRSGQVFLLHALVVEALGEKYLRLQPVKVEERPQQREFFRIDAEVFLKIWLVDRKTPGQQEVRRQQINLSGNGLRFEVEQPLHIGQLLGLELRLPEVDGEVAQGVGRVVRLVDQGEGAQQVSLELVEIEETEQDKIIRFCLAEQRKQLRMRVKVR</sequence>
<evidence type="ECO:0000313" key="3">
    <source>
        <dbReference type="EMBL" id="TRO82384.1"/>
    </source>
</evidence>
<feature type="region of interest" description="Disordered" evidence="1">
    <location>
        <begin position="1"/>
        <end position="21"/>
    </location>
</feature>
<organism evidence="3 4">
    <name type="scientific">Trichloromonas acetexigens</name>
    <dbReference type="NCBI Taxonomy" id="38815"/>
    <lineage>
        <taxon>Bacteria</taxon>
        <taxon>Pseudomonadati</taxon>
        <taxon>Thermodesulfobacteriota</taxon>
        <taxon>Desulfuromonadia</taxon>
        <taxon>Desulfuromonadales</taxon>
        <taxon>Trichloromonadaceae</taxon>
        <taxon>Trichloromonas</taxon>
    </lineage>
</organism>
<dbReference type="AlphaFoldDB" id="A0A550JGP2"/>
<dbReference type="Gene3D" id="2.40.10.220">
    <property type="entry name" value="predicted glycosyltransferase like domains"/>
    <property type="match status" value="1"/>
</dbReference>
<dbReference type="EMBL" id="VJVV01000004">
    <property type="protein sequence ID" value="TRO82384.1"/>
    <property type="molecule type" value="Genomic_DNA"/>
</dbReference>
<dbReference type="Proteomes" id="UP000317155">
    <property type="component" value="Unassembled WGS sequence"/>
</dbReference>